<dbReference type="EMBL" id="MHNZ01000041">
    <property type="protein sequence ID" value="OGZ54899.1"/>
    <property type="molecule type" value="Genomic_DNA"/>
</dbReference>
<evidence type="ECO:0000256" key="6">
    <source>
        <dbReference type="ARBA" id="ARBA00023065"/>
    </source>
</evidence>
<keyword evidence="9 10" id="KW-0066">ATP synthesis</keyword>
<dbReference type="Proteomes" id="UP000177954">
    <property type="component" value="Unassembled WGS sequence"/>
</dbReference>
<dbReference type="NCBIfam" id="TIGR01146">
    <property type="entry name" value="ATPsyn_F1gamma"/>
    <property type="match status" value="1"/>
</dbReference>
<dbReference type="AlphaFoldDB" id="A0A1G2GXN1"/>
<reference evidence="11 12" key="1">
    <citation type="journal article" date="2016" name="Nat. Commun.">
        <title>Thousands of microbial genomes shed light on interconnected biogeochemical processes in an aquifer system.</title>
        <authorList>
            <person name="Anantharaman K."/>
            <person name="Brown C.T."/>
            <person name="Hug L.A."/>
            <person name="Sharon I."/>
            <person name="Castelle C.J."/>
            <person name="Probst A.J."/>
            <person name="Thomas B.C."/>
            <person name="Singh A."/>
            <person name="Wilkins M.J."/>
            <person name="Karaoz U."/>
            <person name="Brodie E.L."/>
            <person name="Williams K.H."/>
            <person name="Hubbard S.S."/>
            <person name="Banfield J.F."/>
        </authorList>
    </citation>
    <scope>NUCLEOTIDE SEQUENCE [LARGE SCALE GENOMIC DNA]</scope>
</reference>
<dbReference type="GO" id="GO:0042777">
    <property type="term" value="P:proton motive force-driven plasma membrane ATP synthesis"/>
    <property type="evidence" value="ECO:0007669"/>
    <property type="project" value="UniProtKB-UniRule"/>
</dbReference>
<comment type="subcellular location">
    <subcellularLocation>
        <location evidence="10">Cell membrane</location>
        <topology evidence="10">Peripheral membrane protein</topology>
    </subcellularLocation>
    <subcellularLocation>
        <location evidence="2">Membrane</location>
        <topology evidence="2">Peripheral membrane protein</topology>
    </subcellularLocation>
</comment>
<keyword evidence="8 10" id="KW-0139">CF(1)</keyword>
<dbReference type="GO" id="GO:0005886">
    <property type="term" value="C:plasma membrane"/>
    <property type="evidence" value="ECO:0007669"/>
    <property type="project" value="UniProtKB-SubCell"/>
</dbReference>
<dbReference type="PRINTS" id="PR00126">
    <property type="entry name" value="ATPASEGAMMA"/>
</dbReference>
<dbReference type="Gene3D" id="1.10.287.80">
    <property type="entry name" value="ATP synthase, gamma subunit, helix hairpin domain"/>
    <property type="match status" value="2"/>
</dbReference>
<dbReference type="GO" id="GO:0046933">
    <property type="term" value="F:proton-transporting ATP synthase activity, rotational mechanism"/>
    <property type="evidence" value="ECO:0007669"/>
    <property type="project" value="UniProtKB-UniRule"/>
</dbReference>
<gene>
    <name evidence="10" type="primary">atpG</name>
    <name evidence="11" type="ORF">A3J04_02370</name>
</gene>
<evidence type="ECO:0000256" key="4">
    <source>
        <dbReference type="ARBA" id="ARBA00022448"/>
    </source>
</evidence>
<comment type="similarity">
    <text evidence="3 10">Belongs to the ATPase gamma chain family.</text>
</comment>
<evidence type="ECO:0000313" key="11">
    <source>
        <dbReference type="EMBL" id="OGZ54899.1"/>
    </source>
</evidence>
<comment type="caution">
    <text evidence="11">The sequence shown here is derived from an EMBL/GenBank/DDBJ whole genome shotgun (WGS) entry which is preliminary data.</text>
</comment>
<evidence type="ECO:0000256" key="1">
    <source>
        <dbReference type="ARBA" id="ARBA00003456"/>
    </source>
</evidence>
<dbReference type="Gene3D" id="3.40.1380.10">
    <property type="match status" value="1"/>
</dbReference>
<evidence type="ECO:0000256" key="8">
    <source>
        <dbReference type="ARBA" id="ARBA00023196"/>
    </source>
</evidence>
<organism evidence="11 12">
    <name type="scientific">Candidatus Ryanbacteria bacterium RIFCSPLOWO2_02_FULL_47_14</name>
    <dbReference type="NCBI Taxonomy" id="1802129"/>
    <lineage>
        <taxon>Bacteria</taxon>
        <taxon>Candidatus Ryaniibacteriota</taxon>
    </lineage>
</organism>
<protein>
    <recommendedName>
        <fullName evidence="10">ATP synthase gamma chain</fullName>
    </recommendedName>
    <alternativeName>
        <fullName evidence="10">ATP synthase F1 sector gamma subunit</fullName>
    </alternativeName>
    <alternativeName>
        <fullName evidence="10">F-ATPase gamma subunit</fullName>
    </alternativeName>
</protein>
<dbReference type="STRING" id="1802129.A3J04_02370"/>
<dbReference type="InterPro" id="IPR000131">
    <property type="entry name" value="ATP_synth_F1_gsu"/>
</dbReference>
<evidence type="ECO:0000256" key="3">
    <source>
        <dbReference type="ARBA" id="ARBA00007681"/>
    </source>
</evidence>
<name>A0A1G2GXN1_9BACT</name>
<keyword evidence="10" id="KW-1003">Cell membrane</keyword>
<keyword evidence="4 10" id="KW-0813">Transport</keyword>
<dbReference type="Pfam" id="PF00231">
    <property type="entry name" value="ATP-synt"/>
    <property type="match status" value="1"/>
</dbReference>
<evidence type="ECO:0000256" key="2">
    <source>
        <dbReference type="ARBA" id="ARBA00004170"/>
    </source>
</evidence>
<dbReference type="PANTHER" id="PTHR11693:SF22">
    <property type="entry name" value="ATP SYNTHASE SUBUNIT GAMMA, MITOCHONDRIAL"/>
    <property type="match status" value="1"/>
</dbReference>
<proteinExistence type="inferred from homology"/>
<comment type="function">
    <text evidence="1 10">Produces ATP from ADP in the presence of a proton gradient across the membrane. The gamma chain is believed to be important in regulating ATPase activity and the flow of protons through the CF(0) complex.</text>
</comment>
<keyword evidence="5 10" id="KW-0375">Hydrogen ion transport</keyword>
<dbReference type="PANTHER" id="PTHR11693">
    <property type="entry name" value="ATP SYNTHASE GAMMA CHAIN"/>
    <property type="match status" value="1"/>
</dbReference>
<evidence type="ECO:0000313" key="12">
    <source>
        <dbReference type="Proteomes" id="UP000177954"/>
    </source>
</evidence>
<dbReference type="GO" id="GO:0045259">
    <property type="term" value="C:proton-transporting ATP synthase complex"/>
    <property type="evidence" value="ECO:0007669"/>
    <property type="project" value="UniProtKB-KW"/>
</dbReference>
<dbReference type="CDD" id="cd12151">
    <property type="entry name" value="F1-ATPase_gamma"/>
    <property type="match status" value="1"/>
</dbReference>
<dbReference type="InterPro" id="IPR035968">
    <property type="entry name" value="ATP_synth_F1_ATPase_gsu"/>
</dbReference>
<comment type="subunit">
    <text evidence="10">F-type ATPases have 2 components, CF(1) - the catalytic core - and CF(0) - the membrane proton channel. CF(1) has five subunits: alpha(3), beta(3), gamma(1), delta(1), epsilon(1). CF(0) has three main subunits: a, b and c.</text>
</comment>
<sequence>MESLQGLKSRLGAVKNVGTITKAMEVVSATKMRKSQEVALRTRPYAIEALDMLRKITKHVANGDNGRRTSPWTSSDVQKSKKTLLVLVASDRGLAGSFNAQVLRAADAHLATGLPSGNPVAAISVLAIGKKAQRWALKNNLEIAGEFSGFDDVVDFDEVLHVANTVLEGFEAGQWDRVVTISTHFRTALKQEVLMREILPTNPEKIEETIDELVPERGRYANLEVPPPSKDLDVARPLGRPTSKADEVAYLLEPSAEAIIDELVPYLIRMQMYHLILEANASEHSARRVAMKTACDNADELAENLTLFYNKARQAAITKEIIEISGTQNALEAA</sequence>
<evidence type="ECO:0000256" key="10">
    <source>
        <dbReference type="HAMAP-Rule" id="MF_00815"/>
    </source>
</evidence>
<accession>A0A1G2GXN1</accession>
<evidence type="ECO:0000256" key="7">
    <source>
        <dbReference type="ARBA" id="ARBA00023136"/>
    </source>
</evidence>
<keyword evidence="7 10" id="KW-0472">Membrane</keyword>
<dbReference type="SUPFAM" id="SSF52943">
    <property type="entry name" value="ATP synthase (F1-ATPase), gamma subunit"/>
    <property type="match status" value="1"/>
</dbReference>
<dbReference type="HAMAP" id="MF_00815">
    <property type="entry name" value="ATP_synth_gamma_bact"/>
    <property type="match status" value="1"/>
</dbReference>
<keyword evidence="6 10" id="KW-0406">Ion transport</keyword>
<dbReference type="GO" id="GO:0005524">
    <property type="term" value="F:ATP binding"/>
    <property type="evidence" value="ECO:0007669"/>
    <property type="project" value="UniProtKB-UniRule"/>
</dbReference>
<evidence type="ECO:0000256" key="5">
    <source>
        <dbReference type="ARBA" id="ARBA00022781"/>
    </source>
</evidence>
<evidence type="ECO:0000256" key="9">
    <source>
        <dbReference type="ARBA" id="ARBA00023310"/>
    </source>
</evidence>